<comment type="caution">
    <text evidence="1">The sequence shown here is derived from an EMBL/GenBank/DDBJ whole genome shotgun (WGS) entry which is preliminary data.</text>
</comment>
<protein>
    <submittedName>
        <fullName evidence="1">Uncharacterized protein</fullName>
    </submittedName>
</protein>
<accession>A0A8H7C802</accession>
<reference evidence="1 2" key="1">
    <citation type="journal article" name="Sci. Rep.">
        <title>Telomere-to-telomere assembled and centromere annotated genomes of the two main subspecies of the button mushroom Agaricus bisporus reveal especially polymorphic chromosome ends.</title>
        <authorList>
            <person name="Sonnenberg A.S.M."/>
            <person name="Sedaghat-Telgerd N."/>
            <person name="Lavrijssen B."/>
            <person name="Ohm R.A."/>
            <person name="Hendrickx P.M."/>
            <person name="Scholtmeijer K."/>
            <person name="Baars J.J.P."/>
            <person name="van Peer A."/>
        </authorList>
    </citation>
    <scope>NUCLEOTIDE SEQUENCE [LARGE SCALE GENOMIC DNA]</scope>
    <source>
        <strain evidence="1 2">H119_p4</strain>
    </source>
</reference>
<sequence length="83" mass="9078">MDVDGAGGRPSADSILLLVRGLGSARDARNRVVINSNATRSTTRHKAFNHTWAIQFGLHDQDAQITRHYVFSGHSDTPDPGHE</sequence>
<proteinExistence type="predicted"/>
<name>A0A8H7C802_AGABI</name>
<dbReference type="Proteomes" id="UP000629468">
    <property type="component" value="Unassembled WGS sequence"/>
</dbReference>
<dbReference type="AlphaFoldDB" id="A0A8H7C802"/>
<evidence type="ECO:0000313" key="2">
    <source>
        <dbReference type="Proteomes" id="UP000629468"/>
    </source>
</evidence>
<dbReference type="EMBL" id="JABXXO010000010">
    <property type="protein sequence ID" value="KAF7768596.1"/>
    <property type="molecule type" value="Genomic_DNA"/>
</dbReference>
<evidence type="ECO:0000313" key="1">
    <source>
        <dbReference type="EMBL" id="KAF7768596.1"/>
    </source>
</evidence>
<gene>
    <name evidence="1" type="ORF">Agabi119p4_7839</name>
</gene>
<organism evidence="1 2">
    <name type="scientific">Agaricus bisporus var. burnettii</name>
    <dbReference type="NCBI Taxonomy" id="192524"/>
    <lineage>
        <taxon>Eukaryota</taxon>
        <taxon>Fungi</taxon>
        <taxon>Dikarya</taxon>
        <taxon>Basidiomycota</taxon>
        <taxon>Agaricomycotina</taxon>
        <taxon>Agaricomycetes</taxon>
        <taxon>Agaricomycetidae</taxon>
        <taxon>Agaricales</taxon>
        <taxon>Agaricineae</taxon>
        <taxon>Agaricaceae</taxon>
        <taxon>Agaricus</taxon>
    </lineage>
</organism>